<accession>A0AAW1F8Y4</accession>
<dbReference type="EMBL" id="JBCEZU010000089">
    <property type="protein sequence ID" value="KAK9531199.1"/>
    <property type="molecule type" value="Genomic_DNA"/>
</dbReference>
<feature type="compositionally biased region" description="Basic residues" evidence="1">
    <location>
        <begin position="30"/>
        <end position="40"/>
    </location>
</feature>
<sequence>MMDDKTGAGQGKGRLALREVRAESTASHMLCRRGRARVRPPRAWSGTPSLGTRGITRGRDEAGNSSAAHMCRVFFVNV</sequence>
<evidence type="ECO:0000313" key="3">
    <source>
        <dbReference type="Proteomes" id="UP001488805"/>
    </source>
</evidence>
<keyword evidence="3" id="KW-1185">Reference proteome</keyword>
<feature type="region of interest" description="Disordered" evidence="1">
    <location>
        <begin position="26"/>
        <end position="63"/>
    </location>
</feature>
<protein>
    <submittedName>
        <fullName evidence="2">Uncharacterized protein</fullName>
    </submittedName>
</protein>
<dbReference type="Proteomes" id="UP001488805">
    <property type="component" value="Unassembled WGS sequence"/>
</dbReference>
<gene>
    <name evidence="2" type="ORF">VZT92_010641</name>
</gene>
<reference evidence="2 3" key="1">
    <citation type="journal article" date="2024" name="Genome Biol. Evol.">
        <title>Chromosome-level genome assembly of the viviparous eelpout Zoarces viviparus.</title>
        <authorList>
            <person name="Fuhrmann N."/>
            <person name="Brasseur M.V."/>
            <person name="Bakowski C.E."/>
            <person name="Podsiadlowski L."/>
            <person name="Prost S."/>
            <person name="Krehenwinkel H."/>
            <person name="Mayer C."/>
        </authorList>
    </citation>
    <scope>NUCLEOTIDE SEQUENCE [LARGE SCALE GENOMIC DNA]</scope>
    <source>
        <strain evidence="2">NO-MEL_2022_Ind0_liver</strain>
    </source>
</reference>
<proteinExistence type="predicted"/>
<comment type="caution">
    <text evidence="2">The sequence shown here is derived from an EMBL/GenBank/DDBJ whole genome shotgun (WGS) entry which is preliminary data.</text>
</comment>
<evidence type="ECO:0000313" key="2">
    <source>
        <dbReference type="EMBL" id="KAK9531199.1"/>
    </source>
</evidence>
<dbReference type="AlphaFoldDB" id="A0AAW1F8Y4"/>
<organism evidence="2 3">
    <name type="scientific">Zoarces viviparus</name>
    <name type="common">Viviparous eelpout</name>
    <name type="synonym">Blennius viviparus</name>
    <dbReference type="NCBI Taxonomy" id="48416"/>
    <lineage>
        <taxon>Eukaryota</taxon>
        <taxon>Metazoa</taxon>
        <taxon>Chordata</taxon>
        <taxon>Craniata</taxon>
        <taxon>Vertebrata</taxon>
        <taxon>Euteleostomi</taxon>
        <taxon>Actinopterygii</taxon>
        <taxon>Neopterygii</taxon>
        <taxon>Teleostei</taxon>
        <taxon>Neoteleostei</taxon>
        <taxon>Acanthomorphata</taxon>
        <taxon>Eupercaria</taxon>
        <taxon>Perciformes</taxon>
        <taxon>Cottioidei</taxon>
        <taxon>Zoarcales</taxon>
        <taxon>Zoarcidae</taxon>
        <taxon>Zoarcinae</taxon>
        <taxon>Zoarces</taxon>
    </lineage>
</organism>
<evidence type="ECO:0000256" key="1">
    <source>
        <dbReference type="SAM" id="MobiDB-lite"/>
    </source>
</evidence>
<name>A0AAW1F8Y4_ZOAVI</name>